<feature type="region of interest" description="Disordered" evidence="6">
    <location>
        <begin position="1"/>
        <end position="380"/>
    </location>
</feature>
<dbReference type="InterPro" id="IPR002769">
    <property type="entry name" value="eIF6"/>
</dbReference>
<feature type="compositionally biased region" description="Basic and acidic residues" evidence="6">
    <location>
        <begin position="204"/>
        <end position="213"/>
    </location>
</feature>
<feature type="compositionally biased region" description="Low complexity" evidence="6">
    <location>
        <begin position="28"/>
        <end position="45"/>
    </location>
</feature>
<feature type="compositionally biased region" description="Acidic residues" evidence="6">
    <location>
        <begin position="167"/>
        <end position="189"/>
    </location>
</feature>
<feature type="compositionally biased region" description="Polar residues" evidence="6">
    <location>
        <begin position="679"/>
        <end position="696"/>
    </location>
</feature>
<dbReference type="PANTHER" id="PTHR10784">
    <property type="entry name" value="TRANSLATION INITIATION FACTOR 6"/>
    <property type="match status" value="1"/>
</dbReference>
<dbReference type="NCBIfam" id="TIGR00323">
    <property type="entry name" value="eIF-6"/>
    <property type="match status" value="1"/>
</dbReference>
<evidence type="ECO:0000256" key="4">
    <source>
        <dbReference type="ARBA" id="ARBA00023242"/>
    </source>
</evidence>
<proteinExistence type="inferred from homology"/>
<keyword evidence="4 5" id="KW-0539">Nucleus</keyword>
<dbReference type="SMART" id="SM00654">
    <property type="entry name" value="eIF6"/>
    <property type="match status" value="1"/>
</dbReference>
<dbReference type="HAMAP" id="MF_00032">
    <property type="entry name" value="eIF_6"/>
    <property type="match status" value="1"/>
</dbReference>
<dbReference type="FunFam" id="3.75.10.10:FF:000001">
    <property type="entry name" value="Eukaryotic translation initiation factor 6"/>
    <property type="match status" value="1"/>
</dbReference>
<comment type="PTM">
    <text evidence="5">Phosphorylation at Ser-1338 and Ser-1339 promotes nuclear export.</text>
</comment>
<feature type="compositionally biased region" description="Basic residues" evidence="6">
    <location>
        <begin position="366"/>
        <end position="375"/>
    </location>
</feature>
<keyword evidence="5" id="KW-0597">Phosphoprotein</keyword>
<dbReference type="GO" id="GO:0005737">
    <property type="term" value="C:cytoplasm"/>
    <property type="evidence" value="ECO:0007669"/>
    <property type="project" value="UniProtKB-SubCell"/>
</dbReference>
<keyword evidence="1 5" id="KW-0963">Cytoplasm</keyword>
<dbReference type="EMBL" id="QZAN01000003">
    <property type="protein sequence ID" value="THW67551.1"/>
    <property type="molecule type" value="Genomic_DNA"/>
</dbReference>
<dbReference type="SUPFAM" id="SSF55909">
    <property type="entry name" value="Pentein"/>
    <property type="match status" value="1"/>
</dbReference>
<feature type="compositionally biased region" description="Polar residues" evidence="6">
    <location>
        <begin position="72"/>
        <end position="85"/>
    </location>
</feature>
<feature type="compositionally biased region" description="Low complexity" evidence="6">
    <location>
        <begin position="986"/>
        <end position="997"/>
    </location>
</feature>
<feature type="compositionally biased region" description="Pro residues" evidence="6">
    <location>
        <begin position="1036"/>
        <end position="1052"/>
    </location>
</feature>
<keyword evidence="2 5" id="KW-0396">Initiation factor</keyword>
<feature type="compositionally biased region" description="Low complexity" evidence="6">
    <location>
        <begin position="1024"/>
        <end position="1035"/>
    </location>
</feature>
<comment type="function">
    <text evidence="5">Binds to the 60S ribosomal subunit and prevents its association with the 40S ribosomal subunit to form the 80S initiation complex in the cytoplasm. Is also involved in ribosome biogenesis. Associates with pre-60S subunits in the nucleus and is involved in its nuclear export.</text>
</comment>
<evidence type="ECO:0000313" key="8">
    <source>
        <dbReference type="Proteomes" id="UP000310421"/>
    </source>
</evidence>
<dbReference type="GO" id="GO:0042273">
    <property type="term" value="P:ribosomal large subunit biogenesis"/>
    <property type="evidence" value="ECO:0007669"/>
    <property type="project" value="UniProtKB-UniRule"/>
</dbReference>
<feature type="region of interest" description="Disordered" evidence="6">
    <location>
        <begin position="805"/>
        <end position="1115"/>
    </location>
</feature>
<dbReference type="Gene3D" id="3.75.10.10">
    <property type="entry name" value="L-arginine/glycine Amidinotransferase, Chain A"/>
    <property type="match status" value="1"/>
</dbReference>
<organism evidence="7 8">
    <name type="scientific">Aureobasidium pullulans</name>
    <name type="common">Black yeast</name>
    <name type="synonym">Pullularia pullulans</name>
    <dbReference type="NCBI Taxonomy" id="5580"/>
    <lineage>
        <taxon>Eukaryota</taxon>
        <taxon>Fungi</taxon>
        <taxon>Dikarya</taxon>
        <taxon>Ascomycota</taxon>
        <taxon>Pezizomycotina</taxon>
        <taxon>Dothideomycetes</taxon>
        <taxon>Dothideomycetidae</taxon>
        <taxon>Dothideales</taxon>
        <taxon>Saccotheciaceae</taxon>
        <taxon>Aureobasidium</taxon>
    </lineage>
</organism>
<evidence type="ECO:0000256" key="3">
    <source>
        <dbReference type="ARBA" id="ARBA00022917"/>
    </source>
</evidence>
<feature type="modified residue" description="Phosphoserine; by CK1" evidence="5">
    <location>
        <position position="1338"/>
    </location>
</feature>
<feature type="compositionally biased region" description="Low complexity" evidence="6">
    <location>
        <begin position="86"/>
        <end position="99"/>
    </location>
</feature>
<protein>
    <recommendedName>
        <fullName evidence="5">Eukaryotic translation initiation factor 6</fullName>
        <shortName evidence="5">eIF-6</shortName>
    </recommendedName>
</protein>
<evidence type="ECO:0000256" key="1">
    <source>
        <dbReference type="ARBA" id="ARBA00022490"/>
    </source>
</evidence>
<comment type="subunit">
    <text evidence="5">Monomer. Associates with the 60S ribosomal subunit.</text>
</comment>
<comment type="subcellular location">
    <subcellularLocation>
        <location evidence="5">Cytoplasm</location>
    </subcellularLocation>
    <subcellularLocation>
        <location evidence="5">Nucleus</location>
        <location evidence="5">Nucleolus</location>
    </subcellularLocation>
    <text evidence="5">Shuttles between cytoplasm and nucleus/nucleolus.</text>
</comment>
<feature type="compositionally biased region" description="Polar residues" evidence="6">
    <location>
        <begin position="322"/>
        <end position="348"/>
    </location>
</feature>
<feature type="region of interest" description="Disordered" evidence="6">
    <location>
        <begin position="655"/>
        <end position="706"/>
    </location>
</feature>
<comment type="caution">
    <text evidence="7">The sequence shown here is derived from an EMBL/GenBank/DDBJ whole genome shotgun (WGS) entry which is preliminary data.</text>
</comment>
<keyword evidence="3 5" id="KW-0648">Protein biosynthesis</keyword>
<comment type="similarity">
    <text evidence="5">Belongs to the eIF-6 family.</text>
</comment>
<feature type="modified residue" description="Phosphoserine; by CK1" evidence="5">
    <location>
        <position position="1339"/>
    </location>
</feature>
<name>A0A4S8ZN56_AURPU</name>
<feature type="compositionally biased region" description="Low complexity" evidence="6">
    <location>
        <begin position="926"/>
        <end position="948"/>
    </location>
</feature>
<accession>A0A4S8ZN56</accession>
<feature type="compositionally biased region" description="Acidic residues" evidence="6">
    <location>
        <begin position="282"/>
        <end position="298"/>
    </location>
</feature>
<dbReference type="GO" id="GO:0003743">
    <property type="term" value="F:translation initiation factor activity"/>
    <property type="evidence" value="ECO:0007669"/>
    <property type="project" value="UniProtKB-UniRule"/>
</dbReference>
<feature type="compositionally biased region" description="Polar residues" evidence="6">
    <location>
        <begin position="190"/>
        <end position="200"/>
    </location>
</feature>
<evidence type="ECO:0000256" key="2">
    <source>
        <dbReference type="ARBA" id="ARBA00022540"/>
    </source>
</evidence>
<gene>
    <name evidence="5" type="primary">TIF6</name>
    <name evidence="7" type="ORF">D6D20_00536</name>
</gene>
<evidence type="ECO:0000313" key="7">
    <source>
        <dbReference type="EMBL" id="THW67551.1"/>
    </source>
</evidence>
<feature type="compositionally biased region" description="Pro residues" evidence="6">
    <location>
        <begin position="1010"/>
        <end position="1022"/>
    </location>
</feature>
<dbReference type="GO" id="GO:0005730">
    <property type="term" value="C:nucleolus"/>
    <property type="evidence" value="ECO:0007669"/>
    <property type="project" value="UniProtKB-SubCell"/>
</dbReference>
<feature type="compositionally biased region" description="Low complexity" evidence="6">
    <location>
        <begin position="244"/>
        <end position="253"/>
    </location>
</feature>
<dbReference type="CDD" id="cd00527">
    <property type="entry name" value="IF6"/>
    <property type="match status" value="1"/>
</dbReference>
<keyword evidence="5" id="KW-0690">Ribosome biogenesis</keyword>
<sequence>MELRRKRAATPQKPSRLQPTEPLHMTTRAASKAASSNGGSSRRGSLYSNGQISPMTGFDNEGERYPKRRRVSTASKSTPTGATYASQSSSSRPSTRSMSGGNLHPIAESSPVPRRKRKRTSDVTAENISVAQPIKSRTEFERALISPTKKQPSRKAKRSSASSQEQETAEDDSGSGEEEAAEDDLDDTVESLQVPQSSADGSGDDARNHDTEGKMNGMANAHIEDASIQDANVSMDGDREASDQQQPQPTQPEEATERSGDTQAEEDDAQISMDIQNGDHAEQDEDNVQGESDVDEDMDVSRDELSLPKQLGIATLDPTPMVSATASPTGSNQDSTVDQESPTKQLTSVPLGEAPTASQDGDKPVKRLPGRRRAPHANPKVEAALRRQLHLRMAYRAVAKNLKPILAELSKRSLSNIHKDPESHTTFSEYPVVKESLNDHFEERLAWIQTQKDLNKQRLDQILREQTEMRKRNYEHVARDIKEDMIVRLQRDFLNTLRQQQQAEDDEYSDDEGDDVVPSLRRVTAKGALKGILGPEYHWRSRPALETERLFDEMYDRREVAHEHYQHDKRSALEDPRPFTTFDPIVRDAAEAQQKMKGLLAALGEAAEDVAKPPPVPIVEAPAAIPIIPNDEALGLLMLAEASTTANIMPDNISMAETEPPIDVPSRQDNLSVPRPSMSRAQSLATSAPTADTTTKPLEEPATEQRLPTTVPISFSQAVLEPSTTQTAPLFPRAAQPEQQEHRLQSGLPQLPQLPSIGQVVASQSQADTLSQTVAASVPLSTPTLSRPPPNDFWSSLAVGNVKTDSQGKAEFAPKPAMKQPSQQPPQQSVQPTAQQTSRSEMPVSSGADNTKPEERSSRPSLPGASTTLEPLHQRLRSTSDSFGPLLDRPGDLDGPKPRKMPAPKKSLYGPWPRSRNYNPLDRRPSSTTTTAPQPSLPGINPRPSSGFNGSGPGPGPGPYSTSESRHTSYAPAPPPPMSGFPTASAAPYGPNPMYGAAPPPPYAYEQRGPYPPMAPYAPPSGFPGLPGAPMQQGQGPPPFYGSPHGLPPPPQQQGGYGPPAITSRPPPTPPAYGPQYGGQPILPASHDARYGPNGAPASNNAGPAFAQYQQHDGRRRPRWFQVTRLPNKVVREEHQQQLDAEAANGADVLEGNNPHDYRLNQPIMAVRAQFENSNEVGVFSTLTNSYALVAVGASENFYSVFEAELQDVIPICHTTIAGTRIIGRLTAGNRRGLLVPTSTSDQELQHLRNSIPDDVKIQRIEERLSALGNVICCNDHVALVHPDLERETEEIIADVLGVEVFRQTIADNVLVGSYMSLSNAGGIVHPKTSIQDQDELSSLLQVPLVAGSVNRGSPVVGAGMVVNDWMAVTGLDTTATELSVVESIFKLGEGMGPSAINTTNKDTMVESFY</sequence>
<dbReference type="Pfam" id="PF01912">
    <property type="entry name" value="eIF-6"/>
    <property type="match status" value="1"/>
</dbReference>
<evidence type="ECO:0000256" key="6">
    <source>
        <dbReference type="SAM" id="MobiDB-lite"/>
    </source>
</evidence>
<feature type="compositionally biased region" description="Low complexity" evidence="6">
    <location>
        <begin position="1092"/>
        <end position="1107"/>
    </location>
</feature>
<dbReference type="GO" id="GO:0043023">
    <property type="term" value="F:ribosomal large subunit binding"/>
    <property type="evidence" value="ECO:0007669"/>
    <property type="project" value="UniProtKB-UniRule"/>
</dbReference>
<dbReference type="GO" id="GO:0000054">
    <property type="term" value="P:ribosomal subunit export from nucleus"/>
    <property type="evidence" value="ECO:0007669"/>
    <property type="project" value="UniProtKB-UniRule"/>
</dbReference>
<evidence type="ECO:0000256" key="5">
    <source>
        <dbReference type="HAMAP-Rule" id="MF_03132"/>
    </source>
</evidence>
<dbReference type="Proteomes" id="UP000310421">
    <property type="component" value="Unassembled WGS sequence"/>
</dbReference>
<feature type="compositionally biased region" description="Low complexity" evidence="6">
    <location>
        <begin position="814"/>
        <end position="837"/>
    </location>
</feature>
<dbReference type="GO" id="GO:0042256">
    <property type="term" value="P:cytosolic ribosome assembly"/>
    <property type="evidence" value="ECO:0007669"/>
    <property type="project" value="UniProtKB-UniRule"/>
</dbReference>
<reference evidence="7 8" key="1">
    <citation type="submission" date="2018-10" db="EMBL/GenBank/DDBJ databases">
        <title>Fifty Aureobasidium pullulans genomes reveal a recombining polyextremotolerant generalist.</title>
        <authorList>
            <person name="Gostincar C."/>
            <person name="Turk M."/>
            <person name="Zajc J."/>
            <person name="Gunde-Cimerman N."/>
        </authorList>
    </citation>
    <scope>NUCLEOTIDE SEQUENCE [LARGE SCALE GENOMIC DNA]</scope>
    <source>
        <strain evidence="7 8">EXF-10751</strain>
    </source>
</reference>